<protein>
    <submittedName>
        <fullName evidence="8">FAD-linked oxidase</fullName>
    </submittedName>
</protein>
<evidence type="ECO:0000256" key="2">
    <source>
        <dbReference type="ARBA" id="ARBA00005466"/>
    </source>
</evidence>
<dbReference type="Gene3D" id="3.30.465.10">
    <property type="match status" value="1"/>
</dbReference>
<comment type="similarity">
    <text evidence="2">Belongs to the oxygen-dependent FAD-linked oxidoreductase family.</text>
</comment>
<proteinExistence type="inferred from homology"/>
<dbReference type="OrthoDB" id="5169292at2"/>
<feature type="compositionally biased region" description="Low complexity" evidence="6">
    <location>
        <begin position="18"/>
        <end position="29"/>
    </location>
</feature>
<name>A0A1S1QCM9_9ACTN</name>
<evidence type="ECO:0000256" key="3">
    <source>
        <dbReference type="ARBA" id="ARBA00022630"/>
    </source>
</evidence>
<dbReference type="InterPro" id="IPR016167">
    <property type="entry name" value="FAD-bd_PCMH_sub1"/>
</dbReference>
<comment type="cofactor">
    <cofactor evidence="1">
        <name>FAD</name>
        <dbReference type="ChEBI" id="CHEBI:57692"/>
    </cofactor>
</comment>
<comment type="caution">
    <text evidence="8">The sequence shown here is derived from an EMBL/GenBank/DDBJ whole genome shotgun (WGS) entry which is preliminary data.</text>
</comment>
<dbReference type="GO" id="GO:0071949">
    <property type="term" value="F:FAD binding"/>
    <property type="evidence" value="ECO:0007669"/>
    <property type="project" value="InterPro"/>
</dbReference>
<dbReference type="AlphaFoldDB" id="A0A1S1QCM9"/>
<dbReference type="InterPro" id="IPR006093">
    <property type="entry name" value="Oxy_OxRdtase_FAD_BS"/>
</dbReference>
<dbReference type="PROSITE" id="PS51387">
    <property type="entry name" value="FAD_PCMH"/>
    <property type="match status" value="1"/>
</dbReference>
<evidence type="ECO:0000256" key="1">
    <source>
        <dbReference type="ARBA" id="ARBA00001974"/>
    </source>
</evidence>
<dbReference type="InterPro" id="IPR006094">
    <property type="entry name" value="Oxid_FAD_bind_N"/>
</dbReference>
<dbReference type="InterPro" id="IPR016169">
    <property type="entry name" value="FAD-bd_PCMH_sub2"/>
</dbReference>
<reference evidence="9" key="1">
    <citation type="submission" date="2016-07" db="EMBL/GenBank/DDBJ databases">
        <title>Sequence Frankia sp. strain CcI1.17.</title>
        <authorList>
            <person name="Ghodhbane-Gtari F."/>
            <person name="Swanson E."/>
            <person name="Gueddou A."/>
            <person name="Morris K."/>
            <person name="Hezbri K."/>
            <person name="Ktari A."/>
            <person name="Nouioui I."/>
            <person name="Abebe-Akele F."/>
            <person name="Simpson S."/>
            <person name="Thomas K."/>
            <person name="Gtari M."/>
            <person name="Tisa L.S."/>
            <person name="Hurst S."/>
        </authorList>
    </citation>
    <scope>NUCLEOTIDE SEQUENCE [LARGE SCALE GENOMIC DNA]</scope>
    <source>
        <strain evidence="9">Cc1.17</strain>
    </source>
</reference>
<dbReference type="InterPro" id="IPR036318">
    <property type="entry name" value="FAD-bd_PCMH-like_sf"/>
</dbReference>
<feature type="region of interest" description="Disordered" evidence="6">
    <location>
        <begin position="1"/>
        <end position="29"/>
    </location>
</feature>
<evidence type="ECO:0000259" key="7">
    <source>
        <dbReference type="PROSITE" id="PS51387"/>
    </source>
</evidence>
<dbReference type="SUPFAM" id="SSF56176">
    <property type="entry name" value="FAD-binding/transporter-associated domain-like"/>
    <property type="match status" value="1"/>
</dbReference>
<keyword evidence="3" id="KW-0285">Flavoprotein</keyword>
<keyword evidence="5" id="KW-0560">Oxidoreductase</keyword>
<evidence type="ECO:0000256" key="6">
    <source>
        <dbReference type="SAM" id="MobiDB-lite"/>
    </source>
</evidence>
<organism evidence="8 9">
    <name type="scientific">Parafrankia colletiae</name>
    <dbReference type="NCBI Taxonomy" id="573497"/>
    <lineage>
        <taxon>Bacteria</taxon>
        <taxon>Bacillati</taxon>
        <taxon>Actinomycetota</taxon>
        <taxon>Actinomycetes</taxon>
        <taxon>Frankiales</taxon>
        <taxon>Frankiaceae</taxon>
        <taxon>Parafrankia</taxon>
    </lineage>
</organism>
<evidence type="ECO:0000256" key="4">
    <source>
        <dbReference type="ARBA" id="ARBA00022827"/>
    </source>
</evidence>
<feature type="domain" description="FAD-binding PCMH-type" evidence="7">
    <location>
        <begin position="71"/>
        <end position="239"/>
    </location>
</feature>
<keyword evidence="4" id="KW-0274">FAD</keyword>
<dbReference type="PROSITE" id="PS00862">
    <property type="entry name" value="OX2_COVAL_FAD"/>
    <property type="match status" value="1"/>
</dbReference>
<dbReference type="PANTHER" id="PTHR42973">
    <property type="entry name" value="BINDING OXIDOREDUCTASE, PUTATIVE (AFU_ORTHOLOGUE AFUA_1G17690)-RELATED"/>
    <property type="match status" value="1"/>
</dbReference>
<dbReference type="EMBL" id="MBLM01000156">
    <property type="protein sequence ID" value="OHV30014.1"/>
    <property type="molecule type" value="Genomic_DNA"/>
</dbReference>
<dbReference type="Gene3D" id="3.40.462.20">
    <property type="match status" value="1"/>
</dbReference>
<evidence type="ECO:0000256" key="5">
    <source>
        <dbReference type="ARBA" id="ARBA00023002"/>
    </source>
</evidence>
<dbReference type="Gene3D" id="3.30.43.10">
    <property type="entry name" value="Uridine Diphospho-n-acetylenolpyruvylglucosamine Reductase, domain 2"/>
    <property type="match status" value="1"/>
</dbReference>
<sequence>MSTLVPDSSSHDLPLAPGPRAQAASASAPPAPSAAVLEAALADLTGRVRGEVLLPGTPGYGQAVTPWNVAVPSTPVAVVAAATASDVVSAVRFADVHDLALEVRSTGHGALAHDRRSLLVHTGRLQELVINPVTRRARVGAGVRWQQVLDAAAAHGLGALAGSAPHVGVVGYLTGGGLSPVARTYGFGSDLVTAFEVVTGDGELRRATATENTSLFWALRGGKGALGIVTAVEFELLDVAEIYGGCLYFDGADAERVISAWRVWSASLPEQATTSLAVLRLPAMPAVPPPLAGRCTVAVRFAWVGDPADGARAAEPISTLAPPILGGLGVLPFNALGMIHADPVDPMPVHERSVLLRELPQDAVDTLLALAGPEADCPQVIVELRLLGGALARAPREPSAICHRDAAYAALTIGIAAPPIVEATTGHAAAVMAALDPWSGGISTPNLGASTDPAIVALKYDAATLARLATLTASYDPNARMVAADPVRAAAGLVQS</sequence>
<accession>A0A1S1QCM9</accession>
<evidence type="ECO:0000313" key="8">
    <source>
        <dbReference type="EMBL" id="OHV30014.1"/>
    </source>
</evidence>
<dbReference type="Pfam" id="PF01565">
    <property type="entry name" value="FAD_binding_4"/>
    <property type="match status" value="1"/>
</dbReference>
<dbReference type="GO" id="GO:0016491">
    <property type="term" value="F:oxidoreductase activity"/>
    <property type="evidence" value="ECO:0007669"/>
    <property type="project" value="UniProtKB-KW"/>
</dbReference>
<keyword evidence="9" id="KW-1185">Reference proteome</keyword>
<dbReference type="InterPro" id="IPR050416">
    <property type="entry name" value="FAD-linked_Oxidoreductase"/>
</dbReference>
<dbReference type="Proteomes" id="UP000179627">
    <property type="component" value="Unassembled WGS sequence"/>
</dbReference>
<dbReference type="RefSeq" id="WP_071089886.1">
    <property type="nucleotide sequence ID" value="NZ_MBLM01000156.1"/>
</dbReference>
<evidence type="ECO:0000313" key="9">
    <source>
        <dbReference type="Proteomes" id="UP000179627"/>
    </source>
</evidence>
<gene>
    <name evidence="8" type="ORF">CC117_28015</name>
</gene>
<dbReference type="InterPro" id="IPR016166">
    <property type="entry name" value="FAD-bd_PCMH"/>
</dbReference>
<dbReference type="PANTHER" id="PTHR42973:SF39">
    <property type="entry name" value="FAD-BINDING PCMH-TYPE DOMAIN-CONTAINING PROTEIN"/>
    <property type="match status" value="1"/>
</dbReference>